<reference evidence="2 3" key="1">
    <citation type="submission" date="2024-09" db="EMBL/GenBank/DDBJ databases">
        <authorList>
            <person name="Sun Q."/>
            <person name="Mori K."/>
        </authorList>
    </citation>
    <scope>NUCLEOTIDE SEQUENCE [LARGE SCALE GENOMIC DNA]</scope>
    <source>
        <strain evidence="2 3">JCM 13519</strain>
    </source>
</reference>
<dbReference type="Proteomes" id="UP001589536">
    <property type="component" value="Unassembled WGS sequence"/>
</dbReference>
<keyword evidence="3" id="KW-1185">Reference proteome</keyword>
<name>A0ABV5UNW3_9MICC</name>
<feature type="transmembrane region" description="Helical" evidence="1">
    <location>
        <begin position="142"/>
        <end position="161"/>
    </location>
</feature>
<comment type="caution">
    <text evidence="2">The sequence shown here is derived from an EMBL/GenBank/DDBJ whole genome shotgun (WGS) entry which is preliminary data.</text>
</comment>
<evidence type="ECO:0000313" key="3">
    <source>
        <dbReference type="Proteomes" id="UP001589536"/>
    </source>
</evidence>
<keyword evidence="1" id="KW-1133">Transmembrane helix</keyword>
<dbReference type="RefSeq" id="WP_345043928.1">
    <property type="nucleotide sequence ID" value="NZ_BAABED010000001.1"/>
</dbReference>
<protein>
    <recommendedName>
        <fullName evidence="4">RDD family protein</fullName>
    </recommendedName>
</protein>
<gene>
    <name evidence="2" type="ORF">ACFFPI_08610</name>
</gene>
<feature type="transmembrane region" description="Helical" evidence="1">
    <location>
        <begin position="52"/>
        <end position="76"/>
    </location>
</feature>
<feature type="transmembrane region" description="Helical" evidence="1">
    <location>
        <begin position="88"/>
        <end position="104"/>
    </location>
</feature>
<keyword evidence="1" id="KW-0812">Transmembrane</keyword>
<accession>A0ABV5UNW3</accession>
<evidence type="ECO:0000313" key="2">
    <source>
        <dbReference type="EMBL" id="MFB9714218.1"/>
    </source>
</evidence>
<proteinExistence type="predicted"/>
<evidence type="ECO:0000256" key="1">
    <source>
        <dbReference type="SAM" id="Phobius"/>
    </source>
</evidence>
<keyword evidence="1" id="KW-0472">Membrane</keyword>
<evidence type="ECO:0008006" key="4">
    <source>
        <dbReference type="Google" id="ProtNLM"/>
    </source>
</evidence>
<sequence>MTATTEIAAVIEDSETSEPTEATIDGTPAVADRPLITLGDGRVVAPARDREVLLAWGIDALLVFLSTYGIYVILATTMPDPFSFARELNALAVWPVVALIYGFTTGHRRSLGQRIAGTRTLRIDTGAVPGVLRAGWMMVLRVMILPVVFLFCLCGGSTFGIKDRHVSIDALATGL</sequence>
<organism evidence="2 3">
    <name type="scientific">Arthrobacter methylotrophus</name>
    <dbReference type="NCBI Taxonomy" id="121291"/>
    <lineage>
        <taxon>Bacteria</taxon>
        <taxon>Bacillati</taxon>
        <taxon>Actinomycetota</taxon>
        <taxon>Actinomycetes</taxon>
        <taxon>Micrococcales</taxon>
        <taxon>Micrococcaceae</taxon>
        <taxon>Arthrobacter</taxon>
    </lineage>
</organism>
<dbReference type="EMBL" id="JBHMBH010000019">
    <property type="protein sequence ID" value="MFB9714218.1"/>
    <property type="molecule type" value="Genomic_DNA"/>
</dbReference>